<name>A0A4Q5IZB4_9ACTN</name>
<dbReference type="Pfam" id="PF00700">
    <property type="entry name" value="Flagellin_C"/>
    <property type="match status" value="1"/>
</dbReference>
<evidence type="ECO:0000256" key="4">
    <source>
        <dbReference type="SAM" id="MobiDB-lite"/>
    </source>
</evidence>
<organism evidence="7 8">
    <name type="scientific">Nocardioides iriomotensis</name>
    <dbReference type="NCBI Taxonomy" id="715784"/>
    <lineage>
        <taxon>Bacteria</taxon>
        <taxon>Bacillati</taxon>
        <taxon>Actinomycetota</taxon>
        <taxon>Actinomycetes</taxon>
        <taxon>Propionibacteriales</taxon>
        <taxon>Nocardioidaceae</taxon>
        <taxon>Nocardioides</taxon>
    </lineage>
</organism>
<gene>
    <name evidence="7" type="primary">flgL</name>
    <name evidence="7" type="ORF">ETU37_16815</name>
</gene>
<sequence>MTTTPRVTQRLMMERSLTALNTGMGRLARTQEQLSTGRLINRPSDSPTGTNDAMRLRAQMSADTQYSRNASDGLAALGQADSTLQSMSDQVRRARELILQGKSTGSAGPEARTALATELTQIRESLLTMANTQHMGRSLFGGTSDNPVAYQPDGSFVGDANEVDRTVGQGISVKVNVAGPDAFGTGADNLFNVLTGAIGNLTGDPTQLGGDLDKLDAVATTMRTALADVGTRYGRVETAMSTLTDANLTSTAALSEVENVDIAKAVVDLQMQEVAYQAALGATARVLQPSLLDFLR</sequence>
<dbReference type="InterPro" id="IPR013384">
    <property type="entry name" value="Flagell_FlgL"/>
</dbReference>
<dbReference type="GO" id="GO:0005198">
    <property type="term" value="F:structural molecule activity"/>
    <property type="evidence" value="ECO:0007669"/>
    <property type="project" value="InterPro"/>
</dbReference>
<evidence type="ECO:0000313" key="7">
    <source>
        <dbReference type="EMBL" id="RYU10431.1"/>
    </source>
</evidence>
<evidence type="ECO:0000259" key="5">
    <source>
        <dbReference type="Pfam" id="PF00669"/>
    </source>
</evidence>
<feature type="domain" description="Flagellin N-terminal" evidence="5">
    <location>
        <begin position="20"/>
        <end position="143"/>
    </location>
</feature>
<evidence type="ECO:0000256" key="3">
    <source>
        <dbReference type="ARBA" id="ARBA00023143"/>
    </source>
</evidence>
<dbReference type="AlphaFoldDB" id="A0A4Q5IZB4"/>
<dbReference type="NCBIfam" id="TIGR02550">
    <property type="entry name" value="flagell_flgL"/>
    <property type="match status" value="1"/>
</dbReference>
<feature type="domain" description="Flagellin C-terminal" evidence="6">
    <location>
        <begin position="212"/>
        <end position="295"/>
    </location>
</feature>
<keyword evidence="7" id="KW-0966">Cell projection</keyword>
<comment type="subcellular location">
    <subcellularLocation>
        <location evidence="1">Bacterial flagellum</location>
    </subcellularLocation>
</comment>
<comment type="similarity">
    <text evidence="2">Belongs to the bacterial flagellin family.</text>
</comment>
<reference evidence="7 8" key="1">
    <citation type="submission" date="2019-01" db="EMBL/GenBank/DDBJ databases">
        <title>Nocardioides guangzhouensis sp. nov., an actinobacterium isolated from soil.</title>
        <authorList>
            <person name="Fu Y."/>
            <person name="Cai Y."/>
            <person name="Lin Z."/>
            <person name="Chen P."/>
        </authorList>
    </citation>
    <scope>NUCLEOTIDE SEQUENCE [LARGE SCALE GENOMIC DNA]</scope>
    <source>
        <strain evidence="7 8">NBRC 105384</strain>
    </source>
</reference>
<keyword evidence="8" id="KW-1185">Reference proteome</keyword>
<dbReference type="OrthoDB" id="9758307at2"/>
<dbReference type="InterPro" id="IPR001029">
    <property type="entry name" value="Flagellin_N"/>
</dbReference>
<keyword evidence="3" id="KW-0975">Bacterial flagellum</keyword>
<dbReference type="InterPro" id="IPR046358">
    <property type="entry name" value="Flagellin_C"/>
</dbReference>
<dbReference type="Gene3D" id="1.20.1330.10">
    <property type="entry name" value="f41 fragment of flagellin, N-terminal domain"/>
    <property type="match status" value="1"/>
</dbReference>
<dbReference type="Pfam" id="PF00669">
    <property type="entry name" value="Flagellin_N"/>
    <property type="match status" value="1"/>
</dbReference>
<dbReference type="Proteomes" id="UP000291189">
    <property type="component" value="Unassembled WGS sequence"/>
</dbReference>
<evidence type="ECO:0000256" key="1">
    <source>
        <dbReference type="ARBA" id="ARBA00004365"/>
    </source>
</evidence>
<evidence type="ECO:0000259" key="6">
    <source>
        <dbReference type="Pfam" id="PF00700"/>
    </source>
</evidence>
<dbReference type="PANTHER" id="PTHR42792:SF1">
    <property type="entry name" value="FLAGELLAR HOOK-ASSOCIATED PROTEIN 3"/>
    <property type="match status" value="1"/>
</dbReference>
<keyword evidence="7" id="KW-0969">Cilium</keyword>
<dbReference type="EMBL" id="SDPU01000030">
    <property type="protein sequence ID" value="RYU10431.1"/>
    <property type="molecule type" value="Genomic_DNA"/>
</dbReference>
<protein>
    <submittedName>
        <fullName evidence="7">Flagellar hook-associated protein 3</fullName>
    </submittedName>
</protein>
<dbReference type="PANTHER" id="PTHR42792">
    <property type="entry name" value="FLAGELLIN"/>
    <property type="match status" value="1"/>
</dbReference>
<dbReference type="InterPro" id="IPR001492">
    <property type="entry name" value="Flagellin"/>
</dbReference>
<accession>A0A4Q5IZB4</accession>
<evidence type="ECO:0000313" key="8">
    <source>
        <dbReference type="Proteomes" id="UP000291189"/>
    </source>
</evidence>
<dbReference type="GO" id="GO:0009424">
    <property type="term" value="C:bacterial-type flagellum hook"/>
    <property type="evidence" value="ECO:0007669"/>
    <property type="project" value="InterPro"/>
</dbReference>
<dbReference type="GO" id="GO:0071973">
    <property type="term" value="P:bacterial-type flagellum-dependent cell motility"/>
    <property type="evidence" value="ECO:0007669"/>
    <property type="project" value="InterPro"/>
</dbReference>
<feature type="compositionally biased region" description="Polar residues" evidence="4">
    <location>
        <begin position="33"/>
        <end position="51"/>
    </location>
</feature>
<proteinExistence type="inferred from homology"/>
<comment type="caution">
    <text evidence="7">The sequence shown here is derived from an EMBL/GenBank/DDBJ whole genome shotgun (WGS) entry which is preliminary data.</text>
</comment>
<keyword evidence="7" id="KW-0282">Flagellum</keyword>
<dbReference type="SUPFAM" id="SSF64518">
    <property type="entry name" value="Phase 1 flagellin"/>
    <property type="match status" value="1"/>
</dbReference>
<evidence type="ECO:0000256" key="2">
    <source>
        <dbReference type="ARBA" id="ARBA00005709"/>
    </source>
</evidence>
<feature type="region of interest" description="Disordered" evidence="4">
    <location>
        <begin position="33"/>
        <end position="52"/>
    </location>
</feature>